<dbReference type="RefSeq" id="WP_055180297.1">
    <property type="nucleotide sequence ID" value="NZ_CABIWY010000001.1"/>
</dbReference>
<proteinExistence type="predicted"/>
<organism evidence="1 2">
    <name type="scientific">Dorea longicatena</name>
    <dbReference type="NCBI Taxonomy" id="88431"/>
    <lineage>
        <taxon>Bacteria</taxon>
        <taxon>Bacillati</taxon>
        <taxon>Bacillota</taxon>
        <taxon>Clostridia</taxon>
        <taxon>Lachnospirales</taxon>
        <taxon>Lachnospiraceae</taxon>
        <taxon>Dorea</taxon>
    </lineage>
</organism>
<protein>
    <recommendedName>
        <fullName evidence="3">DUF1492 domain-containing protein</fullName>
    </recommendedName>
</protein>
<gene>
    <name evidence="1" type="ORF">ERS852423_00371</name>
</gene>
<dbReference type="Proteomes" id="UP000095439">
    <property type="component" value="Unassembled WGS sequence"/>
</dbReference>
<evidence type="ECO:0008006" key="3">
    <source>
        <dbReference type="Google" id="ProtNLM"/>
    </source>
</evidence>
<dbReference type="AlphaFoldDB" id="A0A173WQB0"/>
<evidence type="ECO:0000313" key="2">
    <source>
        <dbReference type="Proteomes" id="UP000095439"/>
    </source>
</evidence>
<name>A0A173WQB0_9FIRM</name>
<sequence length="170" mass="19709">MTPDSMANEVEEQKLLLKQYLGQYYYAKMKKKQLEARLRTFRENMLGTKGMQYSPVPRSQTNSVGDGPATQVIRAMEIEDRIESQKAEMAKTMLNVMKIMDFLPTDSTERSILEYRHIDCLSWKQVCKEANMTRTPCNKYYNAGIDKLLTYKKVQSILQEFASSQEPSKP</sequence>
<evidence type="ECO:0000313" key="1">
    <source>
        <dbReference type="EMBL" id="CUN41146.1"/>
    </source>
</evidence>
<reference evidence="1 2" key="1">
    <citation type="submission" date="2015-09" db="EMBL/GenBank/DDBJ databases">
        <authorList>
            <consortium name="Pathogen Informatics"/>
        </authorList>
    </citation>
    <scope>NUCLEOTIDE SEQUENCE [LARGE SCALE GENOMIC DNA]</scope>
    <source>
        <strain evidence="1 2">2789STDY5608866</strain>
    </source>
</reference>
<accession>A0A173WQB0</accession>
<dbReference type="EMBL" id="CYYY01000001">
    <property type="protein sequence ID" value="CUN41146.1"/>
    <property type="molecule type" value="Genomic_DNA"/>
</dbReference>